<evidence type="ECO:0000313" key="1">
    <source>
        <dbReference type="EMBL" id="KHG03207.1"/>
    </source>
</evidence>
<sequence length="41" mass="4701">MCLSSVRHMAMLHDRVSLRVPYNSQVRFDHGQSTRVCLVAV</sequence>
<protein>
    <submittedName>
        <fullName evidence="1">Uncharacterized protein</fullName>
    </submittedName>
</protein>
<keyword evidence="3" id="KW-1185">Reference proteome</keyword>
<reference evidence="3" key="2">
    <citation type="submission" date="2014-09" db="EMBL/GenBank/DDBJ databases">
        <authorList>
            <person name="Mudge J."/>
            <person name="Ramaraj T."/>
            <person name="Lindquist I.E."/>
            <person name="Bharti A.K."/>
            <person name="Sundararajan A."/>
            <person name="Cameron C.T."/>
            <person name="Woodward J.E."/>
            <person name="May G.D."/>
            <person name="Brubaker C."/>
            <person name="Broadhvest J."/>
            <person name="Wilkins T.A."/>
        </authorList>
    </citation>
    <scope>NUCLEOTIDE SEQUENCE</scope>
    <source>
        <strain evidence="3">cv. AKA8401</strain>
    </source>
</reference>
<dbReference type="AlphaFoldDB" id="A0A0B0MS56"/>
<proteinExistence type="predicted"/>
<evidence type="ECO:0000313" key="2">
    <source>
        <dbReference type="EMBL" id="KHG23683.1"/>
    </source>
</evidence>
<reference evidence="1" key="1">
    <citation type="submission" date="2014-09" db="EMBL/GenBank/DDBJ databases">
        <title>G. arboreum L. cv. AKA8401 A2 genome assembly version 1.0.</title>
        <authorList>
            <person name="Mudge J."/>
            <person name="Ramaraj T."/>
            <person name="Lindquist I.E."/>
            <person name="Bharti A.K."/>
            <person name="Sundararajan A."/>
            <person name="Cameron C.T."/>
            <person name="Woodward J.E."/>
            <person name="May G.D."/>
            <person name="Brubaker C."/>
            <person name="Broadhvest J."/>
            <person name="Wilkins T.A."/>
        </authorList>
    </citation>
    <scope>NUCLEOTIDE SEQUENCE</scope>
</reference>
<organism evidence="1 3">
    <name type="scientific">Gossypium arboreum</name>
    <name type="common">Tree cotton</name>
    <name type="synonym">Gossypium nanking</name>
    <dbReference type="NCBI Taxonomy" id="29729"/>
    <lineage>
        <taxon>Eukaryota</taxon>
        <taxon>Viridiplantae</taxon>
        <taxon>Streptophyta</taxon>
        <taxon>Embryophyta</taxon>
        <taxon>Tracheophyta</taxon>
        <taxon>Spermatophyta</taxon>
        <taxon>Magnoliopsida</taxon>
        <taxon>eudicotyledons</taxon>
        <taxon>Gunneridae</taxon>
        <taxon>Pentapetalae</taxon>
        <taxon>rosids</taxon>
        <taxon>malvids</taxon>
        <taxon>Malvales</taxon>
        <taxon>Malvaceae</taxon>
        <taxon>Malvoideae</taxon>
        <taxon>Gossypium</taxon>
    </lineage>
</organism>
<accession>A0A0B0MS56</accession>
<dbReference type="Proteomes" id="UP000032142">
    <property type="component" value="Unassembled WGS sequence"/>
</dbReference>
<dbReference type="EMBL" id="JRRC01334874">
    <property type="protein sequence ID" value="KHG03207.1"/>
    <property type="molecule type" value="Genomic_DNA"/>
</dbReference>
<dbReference type="EMBL" id="KN425960">
    <property type="protein sequence ID" value="KHG23683.1"/>
    <property type="molecule type" value="Genomic_DNA"/>
</dbReference>
<gene>
    <name evidence="2" type="ORF">F383_07557</name>
    <name evidence="1" type="ORF">F383_26464</name>
</gene>
<name>A0A0B0MS56_GOSAR</name>
<evidence type="ECO:0000313" key="3">
    <source>
        <dbReference type="Proteomes" id="UP000032142"/>
    </source>
</evidence>